<reference evidence="1 2" key="1">
    <citation type="submission" date="2019-12" db="EMBL/GenBank/DDBJ databases">
        <title>Rhizobium genotypes associated with high levels of biological nitrogen fixation by grain legumes in a temperate-maritime cropping system.</title>
        <authorList>
            <person name="Maluk M."/>
            <person name="Francesc Ferrando Molina F."/>
            <person name="Lopez Del Egido L."/>
            <person name="Lafos M."/>
            <person name="Langarica-Fuentes A."/>
            <person name="Gebre Yohannes G."/>
            <person name="Young M.W."/>
            <person name="Martin P."/>
            <person name="Gantlett R."/>
            <person name="Kenicer G."/>
            <person name="Hawes C."/>
            <person name="Begg G.S."/>
            <person name="Quilliam R.S."/>
            <person name="Squire G.R."/>
            <person name="Poole P.S."/>
            <person name="Young P.W."/>
            <person name="Iannetta P.M."/>
            <person name="James E.K."/>
        </authorList>
    </citation>
    <scope>NUCLEOTIDE SEQUENCE [LARGE SCALE GENOMIC DNA]</scope>
    <source>
        <strain evidence="1 2">JHI54</strain>
    </source>
</reference>
<evidence type="ECO:0000313" key="1">
    <source>
        <dbReference type="EMBL" id="NEK16883.1"/>
    </source>
</evidence>
<dbReference type="AlphaFoldDB" id="A0A7K3VI90"/>
<name>A0A7K3VI90_RHILE</name>
<sequence>MRKPVFIMQKISSHGTSNPIVARLGLQSIDLLKWVDISDRERDSASSLMFELHKKLLRCYDCLERLKENDRAAIDGTKNSFGNGAMAIPYLINLQDEVENFLTVAKQYLRDIVAPINKLYRANLNEDSSIFWDKGGLDSKAAAWAERNYGFEHRLTQMFLTDATWIAELVKRRNAMEHPGGKSGSLILQNYRVVGPTIASPGWRRDVNGQQGQSSLILPDLELALTRLLEFGEEIVAQCVLTRPIHEHFTIYETPPERRSPGNPARFKVGPDAFLLKSLAEAESAKEKPKEI</sequence>
<dbReference type="Proteomes" id="UP000471705">
    <property type="component" value="Unassembled WGS sequence"/>
</dbReference>
<proteinExistence type="predicted"/>
<dbReference type="EMBL" id="WUFV01000011">
    <property type="protein sequence ID" value="NEK16883.1"/>
    <property type="molecule type" value="Genomic_DNA"/>
</dbReference>
<evidence type="ECO:0000313" key="2">
    <source>
        <dbReference type="Proteomes" id="UP000471705"/>
    </source>
</evidence>
<protein>
    <submittedName>
        <fullName evidence="1">Uncharacterized protein</fullName>
    </submittedName>
</protein>
<accession>A0A7K3VI90</accession>
<comment type="caution">
    <text evidence="1">The sequence shown here is derived from an EMBL/GenBank/DDBJ whole genome shotgun (WGS) entry which is preliminary data.</text>
</comment>
<dbReference type="RefSeq" id="WP_164047682.1">
    <property type="nucleotide sequence ID" value="NZ_JBGEXS010000008.1"/>
</dbReference>
<organism evidence="1 2">
    <name type="scientific">Rhizobium leguminosarum</name>
    <dbReference type="NCBI Taxonomy" id="384"/>
    <lineage>
        <taxon>Bacteria</taxon>
        <taxon>Pseudomonadati</taxon>
        <taxon>Pseudomonadota</taxon>
        <taxon>Alphaproteobacteria</taxon>
        <taxon>Hyphomicrobiales</taxon>
        <taxon>Rhizobiaceae</taxon>
        <taxon>Rhizobium/Agrobacterium group</taxon>
        <taxon>Rhizobium</taxon>
    </lineage>
</organism>
<gene>
    <name evidence="1" type="ORF">GR257_18740</name>
</gene>